<comment type="caution">
    <text evidence="1">The sequence shown here is derived from an EMBL/GenBank/DDBJ whole genome shotgun (WGS) entry which is preliminary data.</text>
</comment>
<sequence length="150" mass="15433">MVQYGTGSPASSSGGRTLAQLQTICKYHGWHDTGTTGLAQLTQFINDTLQLLATLAEWPEYIGRDGSVTFPARSVSIVSVSAAGGTVTLVTAAHGFAVGDIITVSGTDNYDESSVAIATVADTTHIAYTSSETGATSTGTVTIDNNVETL</sequence>
<organism evidence="1">
    <name type="scientific">marine sediment metagenome</name>
    <dbReference type="NCBI Taxonomy" id="412755"/>
    <lineage>
        <taxon>unclassified sequences</taxon>
        <taxon>metagenomes</taxon>
        <taxon>ecological metagenomes</taxon>
    </lineage>
</organism>
<evidence type="ECO:0000313" key="1">
    <source>
        <dbReference type="EMBL" id="KKK52512.1"/>
    </source>
</evidence>
<protein>
    <submittedName>
        <fullName evidence="1">Uncharacterized protein</fullName>
    </submittedName>
</protein>
<dbReference type="AlphaFoldDB" id="A0A0F8W6W7"/>
<proteinExistence type="predicted"/>
<gene>
    <name evidence="1" type="ORF">LCGC14_3104190</name>
</gene>
<reference evidence="1" key="1">
    <citation type="journal article" date="2015" name="Nature">
        <title>Complex archaea that bridge the gap between prokaryotes and eukaryotes.</title>
        <authorList>
            <person name="Spang A."/>
            <person name="Saw J.H."/>
            <person name="Jorgensen S.L."/>
            <person name="Zaremba-Niedzwiedzka K."/>
            <person name="Martijn J."/>
            <person name="Lind A.E."/>
            <person name="van Eijk R."/>
            <person name="Schleper C."/>
            <person name="Guy L."/>
            <person name="Ettema T.J."/>
        </authorList>
    </citation>
    <scope>NUCLEOTIDE SEQUENCE</scope>
</reference>
<feature type="non-terminal residue" evidence="1">
    <location>
        <position position="150"/>
    </location>
</feature>
<name>A0A0F8W6W7_9ZZZZ</name>
<accession>A0A0F8W6W7</accession>
<dbReference type="EMBL" id="LAZR01066983">
    <property type="protein sequence ID" value="KKK52512.1"/>
    <property type="molecule type" value="Genomic_DNA"/>
</dbReference>